<dbReference type="AlphaFoldDB" id="A0A084WS15"/>
<dbReference type="Proteomes" id="UP000030765">
    <property type="component" value="Unassembled WGS sequence"/>
</dbReference>
<evidence type="ECO:0000256" key="1">
    <source>
        <dbReference type="SAM" id="MobiDB-lite"/>
    </source>
</evidence>
<evidence type="ECO:0000313" key="2">
    <source>
        <dbReference type="EMBL" id="KFB53009.1"/>
    </source>
</evidence>
<reference evidence="2 4" key="1">
    <citation type="journal article" date="2014" name="BMC Genomics">
        <title>Genome sequence of Anopheles sinensis provides insight into genetics basis of mosquito competence for malaria parasites.</title>
        <authorList>
            <person name="Zhou D."/>
            <person name="Zhang D."/>
            <person name="Ding G."/>
            <person name="Shi L."/>
            <person name="Hou Q."/>
            <person name="Ye Y."/>
            <person name="Xu Y."/>
            <person name="Zhou H."/>
            <person name="Xiong C."/>
            <person name="Li S."/>
            <person name="Yu J."/>
            <person name="Hong S."/>
            <person name="Yu X."/>
            <person name="Zou P."/>
            <person name="Chen C."/>
            <person name="Chang X."/>
            <person name="Wang W."/>
            <person name="Lv Y."/>
            <person name="Sun Y."/>
            <person name="Ma L."/>
            <person name="Shen B."/>
            <person name="Zhu C."/>
        </authorList>
    </citation>
    <scope>NUCLEOTIDE SEQUENCE [LARGE SCALE GENOMIC DNA]</scope>
</reference>
<dbReference type="EMBL" id="ATLV01026305">
    <property type="status" value="NOT_ANNOTATED_CDS"/>
    <property type="molecule type" value="Genomic_DNA"/>
</dbReference>
<dbReference type="VEuPathDB" id="VectorBase:ASIC021303"/>
<reference evidence="3" key="2">
    <citation type="submission" date="2020-05" db="UniProtKB">
        <authorList>
            <consortium name="EnsemblMetazoa"/>
        </authorList>
    </citation>
    <scope>IDENTIFICATION</scope>
</reference>
<name>A0A084WS15_ANOSI</name>
<evidence type="ECO:0000313" key="3">
    <source>
        <dbReference type="EnsemblMetazoa" id="ASIC021303-PA"/>
    </source>
</evidence>
<feature type="region of interest" description="Disordered" evidence="1">
    <location>
        <begin position="1"/>
        <end position="21"/>
    </location>
</feature>
<protein>
    <submittedName>
        <fullName evidence="2 3">MdsC protein</fullName>
    </submittedName>
</protein>
<evidence type="ECO:0000313" key="4">
    <source>
        <dbReference type="Proteomes" id="UP000030765"/>
    </source>
</evidence>
<dbReference type="EnsemblMetazoa" id="ASIC021303-RA">
    <property type="protein sequence ID" value="ASIC021303-PA"/>
    <property type="gene ID" value="ASIC021303"/>
</dbReference>
<sequence length="121" mass="13690">MAKFSYRAVKMPQSGSEDGKKNTVTARFSRLKGSVRCAKQLITTLQRFRFPFADAVHGPNDAIRWLSADGYYRKGINPPTNSLRTLRSSQRLEQTSLYHLDSDVRVPLLELFIAKPFSNPG</sequence>
<proteinExistence type="predicted"/>
<accession>A0A084WS15</accession>
<dbReference type="EMBL" id="KE525409">
    <property type="protein sequence ID" value="KFB53009.1"/>
    <property type="molecule type" value="Genomic_DNA"/>
</dbReference>
<gene>
    <name evidence="2" type="ORF">ZHAS_00021303</name>
</gene>
<organism evidence="2">
    <name type="scientific">Anopheles sinensis</name>
    <name type="common">Mosquito</name>
    <dbReference type="NCBI Taxonomy" id="74873"/>
    <lineage>
        <taxon>Eukaryota</taxon>
        <taxon>Metazoa</taxon>
        <taxon>Ecdysozoa</taxon>
        <taxon>Arthropoda</taxon>
        <taxon>Hexapoda</taxon>
        <taxon>Insecta</taxon>
        <taxon>Pterygota</taxon>
        <taxon>Neoptera</taxon>
        <taxon>Endopterygota</taxon>
        <taxon>Diptera</taxon>
        <taxon>Nematocera</taxon>
        <taxon>Culicoidea</taxon>
        <taxon>Culicidae</taxon>
        <taxon>Anophelinae</taxon>
        <taxon>Anopheles</taxon>
    </lineage>
</organism>
<keyword evidence="4" id="KW-1185">Reference proteome</keyword>